<dbReference type="Proteomes" id="UP000177583">
    <property type="component" value="Unassembled WGS sequence"/>
</dbReference>
<dbReference type="EMBL" id="MFNF01000011">
    <property type="protein sequence ID" value="OGH03866.1"/>
    <property type="molecule type" value="Genomic_DNA"/>
</dbReference>
<accession>A0A1F6H0E6</accession>
<proteinExistence type="predicted"/>
<name>A0A1F6H0E6_9PROT</name>
<comment type="caution">
    <text evidence="1">The sequence shown here is derived from an EMBL/GenBank/DDBJ whole genome shotgun (WGS) entry which is preliminary data.</text>
</comment>
<protein>
    <submittedName>
        <fullName evidence="1">Uncharacterized protein</fullName>
    </submittedName>
</protein>
<dbReference type="AlphaFoldDB" id="A0A1F6H0E6"/>
<sequence>MEKNGAHQRLGREDPLKRVASSLWSGKKRFGQAPKVRLGDAPRDFRVQKAQGGQRPPEGGLKGMDAQKRVRLPNSGAQEVASAPLDLNLNWIGVSVSPYCEENNCDPFFRRG</sequence>
<gene>
    <name evidence="1" type="ORF">A2557_12060</name>
</gene>
<evidence type="ECO:0000313" key="2">
    <source>
        <dbReference type="Proteomes" id="UP000177583"/>
    </source>
</evidence>
<evidence type="ECO:0000313" key="1">
    <source>
        <dbReference type="EMBL" id="OGH03866.1"/>
    </source>
</evidence>
<organism evidence="1 2">
    <name type="scientific">Candidatus Lambdaproteobacteria bacterium RIFOXYD2_FULL_56_26</name>
    <dbReference type="NCBI Taxonomy" id="1817773"/>
    <lineage>
        <taxon>Bacteria</taxon>
        <taxon>Pseudomonadati</taxon>
        <taxon>Pseudomonadota</taxon>
        <taxon>Candidatus Lambdaproteobacteria</taxon>
    </lineage>
</organism>
<reference evidence="1 2" key="1">
    <citation type="journal article" date="2016" name="Nat. Commun.">
        <title>Thousands of microbial genomes shed light on interconnected biogeochemical processes in an aquifer system.</title>
        <authorList>
            <person name="Anantharaman K."/>
            <person name="Brown C.T."/>
            <person name="Hug L.A."/>
            <person name="Sharon I."/>
            <person name="Castelle C.J."/>
            <person name="Probst A.J."/>
            <person name="Thomas B.C."/>
            <person name="Singh A."/>
            <person name="Wilkins M.J."/>
            <person name="Karaoz U."/>
            <person name="Brodie E.L."/>
            <person name="Williams K.H."/>
            <person name="Hubbard S.S."/>
            <person name="Banfield J.F."/>
        </authorList>
    </citation>
    <scope>NUCLEOTIDE SEQUENCE [LARGE SCALE GENOMIC DNA]</scope>
</reference>